<accession>S7ULZ0</accession>
<dbReference type="AlphaFoldDB" id="S7ULZ0"/>
<keyword evidence="13" id="KW-1185">Reference proteome</keyword>
<dbReference type="PANTHER" id="PTHR43706:SF47">
    <property type="entry name" value="EXTERNAL NADH-UBIQUINONE OXIDOREDUCTASE 1, MITOCHONDRIAL-RELATED"/>
    <property type="match status" value="1"/>
</dbReference>
<dbReference type="RefSeq" id="WP_020886178.1">
    <property type="nucleotide sequence ID" value="NZ_ATHI01000005.1"/>
</dbReference>
<dbReference type="EC" id="1.6.5.9" evidence="2"/>
<dbReference type="EMBL" id="ATHI01000005">
    <property type="protein sequence ID" value="EPR34929.1"/>
    <property type="molecule type" value="Genomic_DNA"/>
</dbReference>
<dbReference type="PRINTS" id="PR00368">
    <property type="entry name" value="FADPNR"/>
</dbReference>
<evidence type="ECO:0000256" key="6">
    <source>
        <dbReference type="ARBA" id="ARBA00023002"/>
    </source>
</evidence>
<evidence type="ECO:0000259" key="11">
    <source>
        <dbReference type="Pfam" id="PF22366"/>
    </source>
</evidence>
<dbReference type="STRING" id="1121439.dsat_2292"/>
<dbReference type="GO" id="GO:0050136">
    <property type="term" value="F:NADH dehydrogenase (quinone) (non-electrogenic) activity"/>
    <property type="evidence" value="ECO:0007669"/>
    <property type="project" value="UniProtKB-EC"/>
</dbReference>
<protein>
    <recommendedName>
        <fullName evidence="2">NADH:ubiquinone reductase (non-electrogenic)</fullName>
        <ecNumber evidence="2">1.6.5.9</ecNumber>
    </recommendedName>
</protein>
<evidence type="ECO:0000256" key="7">
    <source>
        <dbReference type="ARBA" id="ARBA00023027"/>
    </source>
</evidence>
<keyword evidence="6" id="KW-0560">Oxidoreductase</keyword>
<feature type="domain" description="FAD/NAD(P)-binding" evidence="10">
    <location>
        <begin position="9"/>
        <end position="322"/>
    </location>
</feature>
<dbReference type="InterPro" id="IPR036188">
    <property type="entry name" value="FAD/NAD-bd_sf"/>
</dbReference>
<evidence type="ECO:0000256" key="3">
    <source>
        <dbReference type="ARBA" id="ARBA00022630"/>
    </source>
</evidence>
<reference evidence="12 13" key="1">
    <citation type="journal article" date="2013" name="Genome Announc.">
        <title>Draft genome sequences for three mercury-methylating, sulfate-reducing bacteria.</title>
        <authorList>
            <person name="Brown S.D."/>
            <person name="Hurt R.A.Jr."/>
            <person name="Gilmour C.C."/>
            <person name="Elias D.A."/>
        </authorList>
    </citation>
    <scope>NUCLEOTIDE SEQUENCE [LARGE SCALE GENOMIC DNA]</scope>
    <source>
        <strain evidence="12 13">DSM 16529</strain>
    </source>
</reference>
<dbReference type="Pfam" id="PF07992">
    <property type="entry name" value="Pyr_redox_2"/>
    <property type="match status" value="1"/>
</dbReference>
<keyword evidence="7" id="KW-0520">NAD</keyword>
<keyword evidence="5" id="KW-0809">Transit peptide</keyword>
<dbReference type="Gene3D" id="3.50.50.100">
    <property type="match status" value="1"/>
</dbReference>
<name>S7ULZ0_9BACT</name>
<dbReference type="Pfam" id="PF22366">
    <property type="entry name" value="NDH2_C"/>
    <property type="match status" value="1"/>
</dbReference>
<dbReference type="OrthoDB" id="9781621at2"/>
<dbReference type="InterPro" id="IPR023753">
    <property type="entry name" value="FAD/NAD-binding_dom"/>
</dbReference>
<organism evidence="12 13">
    <name type="scientific">Alkalidesulfovibrio alkalitolerans DSM 16529</name>
    <dbReference type="NCBI Taxonomy" id="1121439"/>
    <lineage>
        <taxon>Bacteria</taxon>
        <taxon>Pseudomonadati</taxon>
        <taxon>Thermodesulfobacteriota</taxon>
        <taxon>Desulfovibrionia</taxon>
        <taxon>Desulfovibrionales</taxon>
        <taxon>Desulfovibrionaceae</taxon>
        <taxon>Alkalidesulfovibrio</taxon>
    </lineage>
</organism>
<dbReference type="Proteomes" id="UP000014975">
    <property type="component" value="Unassembled WGS sequence"/>
</dbReference>
<comment type="similarity">
    <text evidence="1">Belongs to the NADH dehydrogenase family.</text>
</comment>
<evidence type="ECO:0000256" key="8">
    <source>
        <dbReference type="ARBA" id="ARBA00047599"/>
    </source>
</evidence>
<evidence type="ECO:0000313" key="13">
    <source>
        <dbReference type="Proteomes" id="UP000014975"/>
    </source>
</evidence>
<dbReference type="InterPro" id="IPR054585">
    <property type="entry name" value="NDH2-like_C"/>
</dbReference>
<sequence length="442" mass="48171">MRDTGTRHKVVILGAGFSGLWAARTLAGGPCDVLVADRNNYHTFLPLLYQVAAAELESEQIGYPVRGIFRRAENVSFAMGEATALDPAARTLIVDGREIAYDTLIVALGSVTNFFGVPGADTHAFRLKSLEQAIYLRNHIMGCFEKAVSSKDPAEQRRLLTFTVVGGGPTGVEYAGALAELIRGPLAKDFPALIAGQARVVLFEAMDGVLYGFPDPLRKEALLALRRKGVQVFLGAQVEEVTQQYVRLKDGSNFLTETVAWTAGVKAHPLPARLGLTCAPNGRVLTDETLRVKGMPDIMAVGDICQIDGRPPLPMVAPAAIQLGRHAGQNVLRALKGKKQKAFTYRDKGSMATIGRGAAVVRFAGRSFTGFTAWALWLFVHLMYLVGFRNRLLVMVNWAWDYFLFERAVRLILPREGLWNKSSLDPEALNGQAAPKTPPQAP</sequence>
<evidence type="ECO:0000259" key="10">
    <source>
        <dbReference type="Pfam" id="PF07992"/>
    </source>
</evidence>
<dbReference type="PANTHER" id="PTHR43706">
    <property type="entry name" value="NADH DEHYDROGENASE"/>
    <property type="match status" value="1"/>
</dbReference>
<keyword evidence="9" id="KW-0472">Membrane</keyword>
<evidence type="ECO:0000256" key="9">
    <source>
        <dbReference type="SAM" id="Phobius"/>
    </source>
</evidence>
<evidence type="ECO:0000256" key="4">
    <source>
        <dbReference type="ARBA" id="ARBA00022827"/>
    </source>
</evidence>
<dbReference type="PATRIC" id="fig|1121439.3.peg.681"/>
<proteinExistence type="inferred from homology"/>
<dbReference type="SUPFAM" id="SSF51905">
    <property type="entry name" value="FAD/NAD(P)-binding domain"/>
    <property type="match status" value="1"/>
</dbReference>
<dbReference type="eggNOG" id="COG1252">
    <property type="taxonomic scope" value="Bacteria"/>
</dbReference>
<keyword evidence="9" id="KW-0812">Transmembrane</keyword>
<evidence type="ECO:0000313" key="12">
    <source>
        <dbReference type="EMBL" id="EPR34929.1"/>
    </source>
</evidence>
<evidence type="ECO:0000256" key="1">
    <source>
        <dbReference type="ARBA" id="ARBA00005272"/>
    </source>
</evidence>
<gene>
    <name evidence="12" type="ORF">dsat_2292</name>
</gene>
<feature type="transmembrane region" description="Helical" evidence="9">
    <location>
        <begin position="371"/>
        <end position="388"/>
    </location>
</feature>
<evidence type="ECO:0000256" key="2">
    <source>
        <dbReference type="ARBA" id="ARBA00012637"/>
    </source>
</evidence>
<keyword evidence="9" id="KW-1133">Transmembrane helix</keyword>
<feature type="domain" description="External alternative NADH-ubiquinone oxidoreductase-like C-terminal" evidence="11">
    <location>
        <begin position="348"/>
        <end position="402"/>
    </location>
</feature>
<keyword evidence="4" id="KW-0274">FAD</keyword>
<comment type="caution">
    <text evidence="12">The sequence shown here is derived from an EMBL/GenBank/DDBJ whole genome shotgun (WGS) entry which is preliminary data.</text>
</comment>
<keyword evidence="3" id="KW-0285">Flavoprotein</keyword>
<dbReference type="InterPro" id="IPR045024">
    <property type="entry name" value="NDH-2"/>
</dbReference>
<comment type="catalytic activity">
    <reaction evidence="8">
        <text>a quinone + NADH + H(+) = a quinol + NAD(+)</text>
        <dbReference type="Rhea" id="RHEA:46160"/>
        <dbReference type="ChEBI" id="CHEBI:15378"/>
        <dbReference type="ChEBI" id="CHEBI:24646"/>
        <dbReference type="ChEBI" id="CHEBI:57540"/>
        <dbReference type="ChEBI" id="CHEBI:57945"/>
        <dbReference type="ChEBI" id="CHEBI:132124"/>
        <dbReference type="EC" id="1.6.5.9"/>
    </reaction>
</comment>
<evidence type="ECO:0000256" key="5">
    <source>
        <dbReference type="ARBA" id="ARBA00022946"/>
    </source>
</evidence>